<keyword evidence="4" id="KW-0028">Amino-acid biosynthesis</keyword>
<dbReference type="Pfam" id="PF01487">
    <property type="entry name" value="DHquinase_I"/>
    <property type="match status" value="1"/>
</dbReference>
<dbReference type="GO" id="GO:0046279">
    <property type="term" value="P:3,4-dihydroxybenzoate biosynthetic process"/>
    <property type="evidence" value="ECO:0007669"/>
    <property type="project" value="TreeGrafter"/>
</dbReference>
<reference evidence="5" key="1">
    <citation type="journal article" date="2020" name="mSystems">
        <title>Genome- and Community-Level Interaction Insights into Carbon Utilization and Element Cycling Functions of Hydrothermarchaeota in Hydrothermal Sediment.</title>
        <authorList>
            <person name="Zhou Z."/>
            <person name="Liu Y."/>
            <person name="Xu W."/>
            <person name="Pan J."/>
            <person name="Luo Z.H."/>
            <person name="Li M."/>
        </authorList>
    </citation>
    <scope>NUCLEOTIDE SEQUENCE [LARGE SCALE GENOMIC DNA]</scope>
    <source>
        <strain evidence="5">SpSt-776</strain>
    </source>
</reference>
<dbReference type="EMBL" id="DTHB01000029">
    <property type="protein sequence ID" value="HGB14422.1"/>
    <property type="molecule type" value="Genomic_DNA"/>
</dbReference>
<accession>A0A7C3SIG7</accession>
<protein>
    <recommendedName>
        <fullName evidence="4">3-dehydroquinate dehydratase</fullName>
        <shortName evidence="4">3-dehydroquinase</shortName>
        <ecNumber evidence="4">4.2.1.10</ecNumber>
    </recommendedName>
    <alternativeName>
        <fullName evidence="4">Type I DHQase</fullName>
    </alternativeName>
    <alternativeName>
        <fullName evidence="4">Type I dehydroquinase</fullName>
        <shortName evidence="4">DHQ1</shortName>
    </alternativeName>
</protein>
<dbReference type="CDD" id="cd00502">
    <property type="entry name" value="DHQase_I"/>
    <property type="match status" value="1"/>
</dbReference>
<dbReference type="HAMAP" id="MF_00214">
    <property type="entry name" value="AroD"/>
    <property type="match status" value="1"/>
</dbReference>
<keyword evidence="4" id="KW-0057">Aromatic amino acid biosynthesis</keyword>
<sequence length="245" mass="27867">MTRHPQAENRKPLLRLCVPVAETTVKRARSLYGRAARRGFWTEIRLDYLEQPDLRRLFRTLPGKVIVTNRRREEGGRWQGLEAERRRLLEEALGFGVHFLDVELATDAGWRRELLARRHKTGLILSWHDFSGTPVNSVLEDILAEMLAADADIIKMVTWAAFPEDNLRVLSLIPRALAAHREIIAFCMGPLGKWSRVAAPFLGSFLSYAPFRASKGSAPGQIPVNDFRRIWRSLKYRSDAPAADG</sequence>
<organism evidence="5">
    <name type="scientific">Desulfobacca acetoxidans</name>
    <dbReference type="NCBI Taxonomy" id="60893"/>
    <lineage>
        <taxon>Bacteria</taxon>
        <taxon>Pseudomonadati</taxon>
        <taxon>Thermodesulfobacteriota</taxon>
        <taxon>Desulfobaccia</taxon>
        <taxon>Desulfobaccales</taxon>
        <taxon>Desulfobaccaceae</taxon>
        <taxon>Desulfobacca</taxon>
    </lineage>
</organism>
<dbReference type="Gene3D" id="3.20.20.70">
    <property type="entry name" value="Aldolase class I"/>
    <property type="match status" value="1"/>
</dbReference>
<comment type="caution">
    <text evidence="4">Lacks conserved residue(s) required for the propagation of feature annotation.</text>
</comment>
<feature type="binding site" evidence="4">
    <location>
        <position position="221"/>
    </location>
    <ligand>
        <name>3-dehydroquinate</name>
        <dbReference type="ChEBI" id="CHEBI:32364"/>
    </ligand>
</feature>
<dbReference type="InterPro" id="IPR050146">
    <property type="entry name" value="Type-I_3-dehydroquinase"/>
</dbReference>
<feature type="binding site" evidence="4">
    <location>
        <position position="196"/>
    </location>
    <ligand>
        <name>3-dehydroquinate</name>
        <dbReference type="ChEBI" id="CHEBI:32364"/>
    </ligand>
</feature>
<dbReference type="GO" id="GO:0008652">
    <property type="term" value="P:amino acid biosynthetic process"/>
    <property type="evidence" value="ECO:0007669"/>
    <property type="project" value="UniProtKB-KW"/>
</dbReference>
<comment type="caution">
    <text evidence="5">The sequence shown here is derived from an EMBL/GenBank/DDBJ whole genome shotgun (WGS) entry which is preliminary data.</text>
</comment>
<comment type="catalytic activity">
    <reaction evidence="1 4">
        <text>3-dehydroquinate = 3-dehydroshikimate + H2O</text>
        <dbReference type="Rhea" id="RHEA:21096"/>
        <dbReference type="ChEBI" id="CHEBI:15377"/>
        <dbReference type="ChEBI" id="CHEBI:16630"/>
        <dbReference type="ChEBI" id="CHEBI:32364"/>
        <dbReference type="EC" id="4.2.1.10"/>
    </reaction>
</comment>
<dbReference type="UniPathway" id="UPA00053">
    <property type="reaction ID" value="UER00086"/>
</dbReference>
<evidence type="ECO:0000256" key="4">
    <source>
        <dbReference type="HAMAP-Rule" id="MF_00214"/>
    </source>
</evidence>
<keyword evidence="2 4" id="KW-0456">Lyase</keyword>
<dbReference type="InterPro" id="IPR001381">
    <property type="entry name" value="DHquinase_I"/>
</dbReference>
<dbReference type="SUPFAM" id="SSF51569">
    <property type="entry name" value="Aldolase"/>
    <property type="match status" value="1"/>
</dbReference>
<comment type="subunit">
    <text evidence="4">Homodimer.</text>
</comment>
<keyword evidence="3 4" id="KW-0704">Schiff base</keyword>
<dbReference type="EC" id="4.2.1.10" evidence="4"/>
<dbReference type="GO" id="GO:0003855">
    <property type="term" value="F:3-dehydroquinate dehydratase activity"/>
    <property type="evidence" value="ECO:0007669"/>
    <property type="project" value="UniProtKB-UniRule"/>
</dbReference>
<name>A0A7C3SIG7_9BACT</name>
<feature type="binding site" evidence="4">
    <location>
        <begin position="43"/>
        <end position="45"/>
    </location>
    <ligand>
        <name>3-dehydroquinate</name>
        <dbReference type="ChEBI" id="CHEBI:32364"/>
    </ligand>
</feature>
<feature type="active site" description="Schiff-base intermediate with substrate" evidence="4">
    <location>
        <position position="155"/>
    </location>
</feature>
<feature type="binding site" evidence="4">
    <location>
        <position position="217"/>
    </location>
    <ligand>
        <name>3-dehydroquinate</name>
        <dbReference type="ChEBI" id="CHEBI:32364"/>
    </ligand>
</feature>
<comment type="similarity">
    <text evidence="4">Belongs to the type-I 3-dehydroquinase family.</text>
</comment>
<dbReference type="PANTHER" id="PTHR43699:SF1">
    <property type="entry name" value="3-DEHYDROQUINATE DEHYDRATASE"/>
    <property type="match status" value="1"/>
</dbReference>
<dbReference type="GO" id="GO:0009423">
    <property type="term" value="P:chorismate biosynthetic process"/>
    <property type="evidence" value="ECO:0007669"/>
    <property type="project" value="UniProtKB-UniRule"/>
</dbReference>
<comment type="pathway">
    <text evidence="4">Metabolic intermediate biosynthesis; chorismate biosynthesis; chorismate from D-erythrose 4-phosphate and phosphoenolpyruvate: step 3/7.</text>
</comment>
<proteinExistence type="inferred from homology"/>
<comment type="function">
    <text evidence="4">Involved in the third step of the chorismate pathway, which leads to the biosynthesis of aromatic amino acids. Catalyzes the cis-dehydration of 3-dehydroquinate (DHQ) and introduces the first double bond of the aromatic ring to yield 3-dehydroshikimate.</text>
</comment>
<evidence type="ECO:0000256" key="1">
    <source>
        <dbReference type="ARBA" id="ARBA00001864"/>
    </source>
</evidence>
<evidence type="ECO:0000313" key="5">
    <source>
        <dbReference type="EMBL" id="HGB14422.1"/>
    </source>
</evidence>
<dbReference type="GO" id="GO:0009073">
    <property type="term" value="P:aromatic amino acid family biosynthetic process"/>
    <property type="evidence" value="ECO:0007669"/>
    <property type="project" value="UniProtKB-KW"/>
</dbReference>
<feature type="active site" description="Proton donor/acceptor" evidence="4">
    <location>
        <position position="128"/>
    </location>
</feature>
<gene>
    <name evidence="4" type="primary">aroD</name>
    <name evidence="5" type="ORF">ENV62_04175</name>
</gene>
<feature type="binding site" evidence="4">
    <location>
        <position position="70"/>
    </location>
    <ligand>
        <name>3-dehydroquinate</name>
        <dbReference type="ChEBI" id="CHEBI:32364"/>
    </ligand>
</feature>
<dbReference type="PANTHER" id="PTHR43699">
    <property type="entry name" value="3-DEHYDROQUINATE DEHYDRATASE"/>
    <property type="match status" value="1"/>
</dbReference>
<evidence type="ECO:0000256" key="2">
    <source>
        <dbReference type="ARBA" id="ARBA00023239"/>
    </source>
</evidence>
<dbReference type="InterPro" id="IPR013785">
    <property type="entry name" value="Aldolase_TIM"/>
</dbReference>
<dbReference type="AlphaFoldDB" id="A0A7C3SIG7"/>
<evidence type="ECO:0000256" key="3">
    <source>
        <dbReference type="ARBA" id="ARBA00023270"/>
    </source>
</evidence>